<organism evidence="3 4">
    <name type="scientific">Mycena venus</name>
    <dbReference type="NCBI Taxonomy" id="2733690"/>
    <lineage>
        <taxon>Eukaryota</taxon>
        <taxon>Fungi</taxon>
        <taxon>Dikarya</taxon>
        <taxon>Basidiomycota</taxon>
        <taxon>Agaricomycotina</taxon>
        <taxon>Agaricomycetes</taxon>
        <taxon>Agaricomycetidae</taxon>
        <taxon>Agaricales</taxon>
        <taxon>Marasmiineae</taxon>
        <taxon>Mycenaceae</taxon>
        <taxon>Mycena</taxon>
    </lineage>
</organism>
<dbReference type="InterPro" id="IPR055754">
    <property type="entry name" value="DUF7330"/>
</dbReference>
<proteinExistence type="predicted"/>
<accession>A0A8H6WPV8</accession>
<feature type="transmembrane region" description="Helical" evidence="1">
    <location>
        <begin position="39"/>
        <end position="59"/>
    </location>
</feature>
<evidence type="ECO:0000313" key="4">
    <source>
        <dbReference type="Proteomes" id="UP000620124"/>
    </source>
</evidence>
<dbReference type="AlphaFoldDB" id="A0A8H6WPV8"/>
<dbReference type="EMBL" id="JACAZI010000054">
    <property type="protein sequence ID" value="KAF7325307.1"/>
    <property type="molecule type" value="Genomic_DNA"/>
</dbReference>
<dbReference type="OrthoDB" id="5570013at2759"/>
<gene>
    <name evidence="3" type="ORF">MVEN_02638200</name>
</gene>
<reference evidence="3" key="1">
    <citation type="submission" date="2020-05" db="EMBL/GenBank/DDBJ databases">
        <title>Mycena genomes resolve the evolution of fungal bioluminescence.</title>
        <authorList>
            <person name="Tsai I.J."/>
        </authorList>
    </citation>
    <scope>NUCLEOTIDE SEQUENCE</scope>
    <source>
        <strain evidence="3">CCC161011</strain>
    </source>
</reference>
<name>A0A8H6WPV8_9AGAR</name>
<evidence type="ECO:0000256" key="1">
    <source>
        <dbReference type="SAM" id="Phobius"/>
    </source>
</evidence>
<keyword evidence="1" id="KW-1133">Transmembrane helix</keyword>
<keyword evidence="1" id="KW-0472">Membrane</keyword>
<keyword evidence="4" id="KW-1185">Reference proteome</keyword>
<comment type="caution">
    <text evidence="3">The sequence shown here is derived from an EMBL/GenBank/DDBJ whole genome shotgun (WGS) entry which is preliminary data.</text>
</comment>
<dbReference type="Proteomes" id="UP000620124">
    <property type="component" value="Unassembled WGS sequence"/>
</dbReference>
<dbReference type="Pfam" id="PF24016">
    <property type="entry name" value="DUF7330"/>
    <property type="match status" value="1"/>
</dbReference>
<keyword evidence="1" id="KW-0812">Transmembrane</keyword>
<sequence length="458" mass="49882">MSLTETKDSKPLLGDVPTPVVYHPVSVQRRSAWRWLSKAILVAVGLWIVTSFFGSMDFIHKSLAQFEYPIPSDVQPHRCITAWPHEMKNPAFSSYPYSAFTSFDFSLPSTTLLLLSKGGLSNGRLKITSSPEITDQVRVNVTVNYYKAAIRDLAKVCMIEREEGESGVGIFTPRPWRSRSYTDRLSFDVELILPLAKSVRRINALSTDVDNFSHDVGSLIGFNFRDISLRASNGKIQAELLAAEKATLASSNAAITVDSLDARIAGVRTSNGRVSGTYFVSDSLDLRTSNGPMNVAVAGHSNDTKKPVNLVMHTSNGALDCVVDLDTTSSKAGTFHVEAQTSNAGLKAEIASAPLNSVITVEAKTSNHQAIVRLPSTYEGRFLVSTSNAPVAVEQANPDEQDPACESDRKCDGRRRTVQASSVIKRRSIAGAVYWDERNAHRGQVILTTSNGPASLYV</sequence>
<feature type="domain" description="DUF7330" evidence="2">
    <location>
        <begin position="267"/>
        <end position="394"/>
    </location>
</feature>
<evidence type="ECO:0000313" key="3">
    <source>
        <dbReference type="EMBL" id="KAF7325307.1"/>
    </source>
</evidence>
<evidence type="ECO:0000259" key="2">
    <source>
        <dbReference type="Pfam" id="PF24016"/>
    </source>
</evidence>
<protein>
    <recommendedName>
        <fullName evidence="2">DUF7330 domain-containing protein</fullName>
    </recommendedName>
</protein>